<accession>A0ACB9E441</accession>
<evidence type="ECO:0000313" key="2">
    <source>
        <dbReference type="Proteomes" id="UP001055811"/>
    </source>
</evidence>
<keyword evidence="2" id="KW-1185">Reference proteome</keyword>
<gene>
    <name evidence="1" type="ORF">L2E82_25267</name>
</gene>
<comment type="caution">
    <text evidence="1">The sequence shown here is derived from an EMBL/GenBank/DDBJ whole genome shotgun (WGS) entry which is preliminary data.</text>
</comment>
<name>A0ACB9E441_CICIN</name>
<protein>
    <submittedName>
        <fullName evidence="1">Uncharacterized protein</fullName>
    </submittedName>
</protein>
<reference evidence="2" key="1">
    <citation type="journal article" date="2022" name="Mol. Ecol. Resour.">
        <title>The genomes of chicory, endive, great burdock and yacon provide insights into Asteraceae palaeo-polyploidization history and plant inulin production.</title>
        <authorList>
            <person name="Fan W."/>
            <person name="Wang S."/>
            <person name="Wang H."/>
            <person name="Wang A."/>
            <person name="Jiang F."/>
            <person name="Liu H."/>
            <person name="Zhao H."/>
            <person name="Xu D."/>
            <person name="Zhang Y."/>
        </authorList>
    </citation>
    <scope>NUCLEOTIDE SEQUENCE [LARGE SCALE GENOMIC DNA]</scope>
    <source>
        <strain evidence="2">cv. Punajuju</strain>
    </source>
</reference>
<proteinExistence type="predicted"/>
<dbReference type="Proteomes" id="UP001055811">
    <property type="component" value="Linkage Group LG04"/>
</dbReference>
<organism evidence="1 2">
    <name type="scientific">Cichorium intybus</name>
    <name type="common">Chicory</name>
    <dbReference type="NCBI Taxonomy" id="13427"/>
    <lineage>
        <taxon>Eukaryota</taxon>
        <taxon>Viridiplantae</taxon>
        <taxon>Streptophyta</taxon>
        <taxon>Embryophyta</taxon>
        <taxon>Tracheophyta</taxon>
        <taxon>Spermatophyta</taxon>
        <taxon>Magnoliopsida</taxon>
        <taxon>eudicotyledons</taxon>
        <taxon>Gunneridae</taxon>
        <taxon>Pentapetalae</taxon>
        <taxon>asterids</taxon>
        <taxon>campanulids</taxon>
        <taxon>Asterales</taxon>
        <taxon>Asteraceae</taxon>
        <taxon>Cichorioideae</taxon>
        <taxon>Cichorieae</taxon>
        <taxon>Cichoriinae</taxon>
        <taxon>Cichorium</taxon>
    </lineage>
</organism>
<sequence>MRVEKQKMKQPNFGIKSVSNQQQEEESRTSSTQSPVTAEKQFETAEVLRYIALFEQFLLTKSYFETFKVPK</sequence>
<reference evidence="1 2" key="2">
    <citation type="journal article" date="2022" name="Mol. Ecol. Resour.">
        <title>The genomes of chicory, endive, great burdock and yacon provide insights into Asteraceae paleo-polyploidization history and plant inulin production.</title>
        <authorList>
            <person name="Fan W."/>
            <person name="Wang S."/>
            <person name="Wang H."/>
            <person name="Wang A."/>
            <person name="Jiang F."/>
            <person name="Liu H."/>
            <person name="Zhao H."/>
            <person name="Xu D."/>
            <person name="Zhang Y."/>
        </authorList>
    </citation>
    <scope>NUCLEOTIDE SEQUENCE [LARGE SCALE GENOMIC DNA]</scope>
    <source>
        <strain evidence="2">cv. Punajuju</strain>
        <tissue evidence="1">Leaves</tissue>
    </source>
</reference>
<dbReference type="EMBL" id="CM042012">
    <property type="protein sequence ID" value="KAI3753221.1"/>
    <property type="molecule type" value="Genomic_DNA"/>
</dbReference>
<evidence type="ECO:0000313" key="1">
    <source>
        <dbReference type="EMBL" id="KAI3753221.1"/>
    </source>
</evidence>